<keyword evidence="3 6" id="KW-1133">Transmembrane helix</keyword>
<dbReference type="AlphaFoldDB" id="A0A0D0AA18"/>
<evidence type="ECO:0000256" key="5">
    <source>
        <dbReference type="PROSITE-ProRule" id="PRU00205"/>
    </source>
</evidence>
<dbReference type="InterPro" id="IPR006634">
    <property type="entry name" value="TLC-dom"/>
</dbReference>
<feature type="transmembrane region" description="Helical" evidence="6">
    <location>
        <begin position="163"/>
        <end position="179"/>
    </location>
</feature>
<dbReference type="InterPro" id="IPR050846">
    <property type="entry name" value="TLCD"/>
</dbReference>
<protein>
    <recommendedName>
        <fullName evidence="7">TLC domain-containing protein</fullName>
    </recommendedName>
</protein>
<dbReference type="GO" id="GO:0016020">
    <property type="term" value="C:membrane"/>
    <property type="evidence" value="ECO:0007669"/>
    <property type="project" value="UniProtKB-SubCell"/>
</dbReference>
<dbReference type="GO" id="GO:0005783">
    <property type="term" value="C:endoplasmic reticulum"/>
    <property type="evidence" value="ECO:0007669"/>
    <property type="project" value="TreeGrafter"/>
</dbReference>
<dbReference type="Pfam" id="PF03798">
    <property type="entry name" value="TRAM_LAG1_CLN8"/>
    <property type="match status" value="1"/>
</dbReference>
<dbReference type="PANTHER" id="PTHR13439:SF0">
    <property type="entry name" value="TOPOISOMERASE I DAMAGE AFFECTED PROTEIN 4"/>
    <property type="match status" value="1"/>
</dbReference>
<feature type="transmembrane region" description="Helical" evidence="6">
    <location>
        <begin position="105"/>
        <end position="123"/>
    </location>
</feature>
<organism evidence="8 9">
    <name type="scientific">Pisolithus microcarpus 441</name>
    <dbReference type="NCBI Taxonomy" id="765257"/>
    <lineage>
        <taxon>Eukaryota</taxon>
        <taxon>Fungi</taxon>
        <taxon>Dikarya</taxon>
        <taxon>Basidiomycota</taxon>
        <taxon>Agaricomycotina</taxon>
        <taxon>Agaricomycetes</taxon>
        <taxon>Agaricomycetidae</taxon>
        <taxon>Boletales</taxon>
        <taxon>Sclerodermatineae</taxon>
        <taxon>Pisolithaceae</taxon>
        <taxon>Pisolithus</taxon>
    </lineage>
</organism>
<keyword evidence="2 5" id="KW-0812">Transmembrane</keyword>
<keyword evidence="9" id="KW-1185">Reference proteome</keyword>
<comment type="subcellular location">
    <subcellularLocation>
        <location evidence="1">Membrane</location>
        <topology evidence="1">Multi-pass membrane protein</topology>
    </subcellularLocation>
</comment>
<proteinExistence type="predicted"/>
<dbReference type="Proteomes" id="UP000054018">
    <property type="component" value="Unassembled WGS sequence"/>
</dbReference>
<evidence type="ECO:0000313" key="9">
    <source>
        <dbReference type="Proteomes" id="UP000054018"/>
    </source>
</evidence>
<dbReference type="GO" id="GO:0055088">
    <property type="term" value="P:lipid homeostasis"/>
    <property type="evidence" value="ECO:0007669"/>
    <property type="project" value="TreeGrafter"/>
</dbReference>
<reference evidence="8 9" key="1">
    <citation type="submission" date="2014-04" db="EMBL/GenBank/DDBJ databases">
        <authorList>
            <consortium name="DOE Joint Genome Institute"/>
            <person name="Kuo A."/>
            <person name="Kohler A."/>
            <person name="Costa M.D."/>
            <person name="Nagy L.G."/>
            <person name="Floudas D."/>
            <person name="Copeland A."/>
            <person name="Barry K.W."/>
            <person name="Cichocki N."/>
            <person name="Veneault-Fourrey C."/>
            <person name="LaButti K."/>
            <person name="Lindquist E.A."/>
            <person name="Lipzen A."/>
            <person name="Lundell T."/>
            <person name="Morin E."/>
            <person name="Murat C."/>
            <person name="Sun H."/>
            <person name="Tunlid A."/>
            <person name="Henrissat B."/>
            <person name="Grigoriev I.V."/>
            <person name="Hibbett D.S."/>
            <person name="Martin F."/>
            <person name="Nordberg H.P."/>
            <person name="Cantor M.N."/>
            <person name="Hua S.X."/>
        </authorList>
    </citation>
    <scope>NUCLEOTIDE SEQUENCE [LARGE SCALE GENOMIC DNA]</scope>
    <source>
        <strain evidence="8 9">441</strain>
    </source>
</reference>
<evidence type="ECO:0000313" key="8">
    <source>
        <dbReference type="EMBL" id="KIK31117.1"/>
    </source>
</evidence>
<dbReference type="HOGENOM" id="CLU_034597_0_1_1"/>
<evidence type="ECO:0000256" key="4">
    <source>
        <dbReference type="ARBA" id="ARBA00023136"/>
    </source>
</evidence>
<dbReference type="PROSITE" id="PS50922">
    <property type="entry name" value="TLC"/>
    <property type="match status" value="1"/>
</dbReference>
<feature type="transmembrane region" description="Helical" evidence="6">
    <location>
        <begin position="33"/>
        <end position="52"/>
    </location>
</feature>
<dbReference type="SMART" id="SM00724">
    <property type="entry name" value="TLC"/>
    <property type="match status" value="1"/>
</dbReference>
<gene>
    <name evidence="8" type="ORF">PISMIDRAFT_20564</name>
</gene>
<sequence length="286" mass="32366">MMLVQDIRSFIRDSSRPIAEKVHLHLLPDYSDIMVISALFFFTLHHTISPVVSRVLFPVSYSKANRKTRNNWDAHVVSLVHAALIVALSVRCLDIPTLSSDRAFGFHKGSTFVSAIACGYFIWDATEAIIHYTEFGFVLHGIACFSVFILGSRPFAHYHAVRFLFWEVSTIFLNIHWFLDKTGKTGSVIQLINGVVLLGTFASVRLIWGGIISYDFLKTLRNVSNQLPFFYVVVYGSGNVMLNLLNWFWFTKMIASLRKRFSNGNANGNGVHHKGNGDSSLEHKEF</sequence>
<evidence type="ECO:0000259" key="7">
    <source>
        <dbReference type="PROSITE" id="PS50922"/>
    </source>
</evidence>
<evidence type="ECO:0000256" key="3">
    <source>
        <dbReference type="ARBA" id="ARBA00022989"/>
    </source>
</evidence>
<dbReference type="PANTHER" id="PTHR13439">
    <property type="entry name" value="CT120 PROTEIN"/>
    <property type="match status" value="1"/>
</dbReference>
<dbReference type="EMBL" id="KN833685">
    <property type="protein sequence ID" value="KIK31117.1"/>
    <property type="molecule type" value="Genomic_DNA"/>
</dbReference>
<feature type="transmembrane region" description="Helical" evidence="6">
    <location>
        <begin position="129"/>
        <end position="151"/>
    </location>
</feature>
<reference evidence="9" key="2">
    <citation type="submission" date="2015-01" db="EMBL/GenBank/DDBJ databases">
        <title>Evolutionary Origins and Diversification of the Mycorrhizal Mutualists.</title>
        <authorList>
            <consortium name="DOE Joint Genome Institute"/>
            <consortium name="Mycorrhizal Genomics Consortium"/>
            <person name="Kohler A."/>
            <person name="Kuo A."/>
            <person name="Nagy L.G."/>
            <person name="Floudas D."/>
            <person name="Copeland A."/>
            <person name="Barry K.W."/>
            <person name="Cichocki N."/>
            <person name="Veneault-Fourrey C."/>
            <person name="LaButti K."/>
            <person name="Lindquist E.A."/>
            <person name="Lipzen A."/>
            <person name="Lundell T."/>
            <person name="Morin E."/>
            <person name="Murat C."/>
            <person name="Riley R."/>
            <person name="Ohm R."/>
            <person name="Sun H."/>
            <person name="Tunlid A."/>
            <person name="Henrissat B."/>
            <person name="Grigoriev I.V."/>
            <person name="Hibbett D.S."/>
            <person name="Martin F."/>
        </authorList>
    </citation>
    <scope>NUCLEOTIDE SEQUENCE [LARGE SCALE GENOMIC DNA]</scope>
    <source>
        <strain evidence="9">441</strain>
    </source>
</reference>
<name>A0A0D0AA18_9AGAM</name>
<evidence type="ECO:0000256" key="2">
    <source>
        <dbReference type="ARBA" id="ARBA00022692"/>
    </source>
</evidence>
<dbReference type="STRING" id="765257.A0A0D0AA18"/>
<keyword evidence="4 5" id="KW-0472">Membrane</keyword>
<feature type="transmembrane region" description="Helical" evidence="6">
    <location>
        <begin position="191"/>
        <end position="217"/>
    </location>
</feature>
<feature type="transmembrane region" description="Helical" evidence="6">
    <location>
        <begin position="229"/>
        <end position="250"/>
    </location>
</feature>
<feature type="domain" description="TLC" evidence="7">
    <location>
        <begin position="67"/>
        <end position="262"/>
    </location>
</feature>
<evidence type="ECO:0000256" key="6">
    <source>
        <dbReference type="SAM" id="Phobius"/>
    </source>
</evidence>
<accession>A0A0D0AA18</accession>
<evidence type="ECO:0000256" key="1">
    <source>
        <dbReference type="ARBA" id="ARBA00004141"/>
    </source>
</evidence>
<dbReference type="OrthoDB" id="10266980at2759"/>
<feature type="transmembrane region" description="Helical" evidence="6">
    <location>
        <begin position="72"/>
        <end position="93"/>
    </location>
</feature>